<dbReference type="PANTHER" id="PTHR43784">
    <property type="entry name" value="GDSL-LIKE LIPASE/ACYLHYDROLASE, PUTATIVE (AFU_ORTHOLOGUE AFUA_2G00820)-RELATED"/>
    <property type="match status" value="1"/>
</dbReference>
<dbReference type="SUPFAM" id="SSF52266">
    <property type="entry name" value="SGNH hydrolase"/>
    <property type="match status" value="1"/>
</dbReference>
<dbReference type="Gene3D" id="3.40.50.1110">
    <property type="entry name" value="SGNH hydrolase"/>
    <property type="match status" value="1"/>
</dbReference>
<dbReference type="Proteomes" id="UP001165590">
    <property type="component" value="Unassembled WGS sequence"/>
</dbReference>
<dbReference type="GO" id="GO:0016787">
    <property type="term" value="F:hydrolase activity"/>
    <property type="evidence" value="ECO:0007669"/>
    <property type="project" value="UniProtKB-KW"/>
</dbReference>
<dbReference type="EMBL" id="JAIFZO010000001">
    <property type="protein sequence ID" value="MCX4231599.1"/>
    <property type="molecule type" value="Genomic_DNA"/>
</dbReference>
<comment type="caution">
    <text evidence="2">The sequence shown here is derived from an EMBL/GenBank/DDBJ whole genome shotgun (WGS) entry which is preliminary data.</text>
</comment>
<evidence type="ECO:0000313" key="3">
    <source>
        <dbReference type="Proteomes" id="UP001165590"/>
    </source>
</evidence>
<organism evidence="2 3">
    <name type="scientific">Streptomyces ortus</name>
    <dbReference type="NCBI Taxonomy" id="2867268"/>
    <lineage>
        <taxon>Bacteria</taxon>
        <taxon>Bacillati</taxon>
        <taxon>Actinomycetota</taxon>
        <taxon>Actinomycetes</taxon>
        <taxon>Kitasatosporales</taxon>
        <taxon>Streptomycetaceae</taxon>
        <taxon>Streptomyces</taxon>
    </lineage>
</organism>
<dbReference type="RefSeq" id="WP_267024692.1">
    <property type="nucleotide sequence ID" value="NZ_JAIFZO010000001.1"/>
</dbReference>
<reference evidence="2" key="1">
    <citation type="journal article" date="2022" name="bioRxiv">
        <title>Discovery and biosynthetic assessment of Streptomyces ortus sp nov. isolated from a deep-sea sponge.</title>
        <authorList>
            <person name="Williams S.E."/>
        </authorList>
    </citation>
    <scope>NUCLEOTIDE SEQUENCE</scope>
    <source>
        <strain evidence="2">A15ISP2-DRY2</strain>
    </source>
</reference>
<proteinExistence type="predicted"/>
<dbReference type="CDD" id="cd01830">
    <property type="entry name" value="XynE_like"/>
    <property type="match status" value="1"/>
</dbReference>
<dbReference type="PANTHER" id="PTHR43784:SF2">
    <property type="entry name" value="GDSL-LIKE LIPASE_ACYLHYDROLASE, PUTATIVE (AFU_ORTHOLOGUE AFUA_2G00820)-RELATED"/>
    <property type="match status" value="1"/>
</dbReference>
<keyword evidence="2" id="KW-0378">Hydrolase</keyword>
<accession>A0ABT3UVL7</accession>
<dbReference type="InterPro" id="IPR036514">
    <property type="entry name" value="SGNH_hydro_sf"/>
</dbReference>
<dbReference type="InterPro" id="IPR053140">
    <property type="entry name" value="GDSL_Rv0518-like"/>
</dbReference>
<gene>
    <name evidence="2" type="ORF">K3769_02215</name>
</gene>
<evidence type="ECO:0000259" key="1">
    <source>
        <dbReference type="Pfam" id="PF13472"/>
    </source>
</evidence>
<dbReference type="Pfam" id="PF13472">
    <property type="entry name" value="Lipase_GDSL_2"/>
    <property type="match status" value="1"/>
</dbReference>
<feature type="domain" description="SGNH hydrolase-type esterase" evidence="1">
    <location>
        <begin position="172"/>
        <end position="372"/>
    </location>
</feature>
<sequence>MRTWGASPQAPDNSVSCIDPFEDATLRQIVRITGGGHRIRIRVSNEYGTAPLTIGAARVALTDTDDTLQHGSGHAVTFSGRSAATVPVGAPILSDPIDLRTADLSRLTISLHLPGRVDTATCHGTFHALGWLIPGDATALTSPPADAAPLPAQALITAVEVQPEAPTQAIAVIGDSRVDGMGSTPGTDRRWTDRLAERLAARGGQALCVVNQGISGNRMLNDGIGTAALARFDRDILATPGLGHVVIAVGNDLVFSFAPHTEETAGLLSMFPGTPVGVDDIIAAHLQLVARARAHGVKAHAATIAPYGSSELYSAEGDKAREEVNTWIRTSDTFDGILDFDAVWRDPADSTHIRSDLHMGDHLHGNDAGYAALAESIDLSLFN</sequence>
<dbReference type="InterPro" id="IPR013830">
    <property type="entry name" value="SGNH_hydro"/>
</dbReference>
<name>A0ABT3UVL7_9ACTN</name>
<keyword evidence="3" id="KW-1185">Reference proteome</keyword>
<evidence type="ECO:0000313" key="2">
    <source>
        <dbReference type="EMBL" id="MCX4231599.1"/>
    </source>
</evidence>
<protein>
    <submittedName>
        <fullName evidence="2">SGNH/GDSL hydrolase family protein</fullName>
    </submittedName>
</protein>